<name>A0A166HS82_9MICO</name>
<evidence type="ECO:0000313" key="1">
    <source>
        <dbReference type="EMBL" id="KZX21084.1"/>
    </source>
</evidence>
<gene>
    <name evidence="1" type="ORF">ACH61_01786</name>
</gene>
<accession>A0A166HS82</accession>
<keyword evidence="2" id="KW-1185">Reference proteome</keyword>
<dbReference type="Proteomes" id="UP000076717">
    <property type="component" value="Unassembled WGS sequence"/>
</dbReference>
<proteinExistence type="predicted"/>
<sequence length="36" mass="3654">MELVLWLVVAAIAGVGIVSGTAALIAMTKAPWSADK</sequence>
<protein>
    <submittedName>
        <fullName evidence="1">Uncharacterized protein</fullName>
    </submittedName>
</protein>
<reference evidence="1 2" key="1">
    <citation type="submission" date="2015-08" db="EMBL/GenBank/DDBJ databases">
        <title>Draft Genome Sequence of Rathayibacter sp. Strain VKM Ac-2596 Isolated from Leaf Gall Induced by Plant-Parasitic Nematodes.</title>
        <authorList>
            <person name="Vasilenko O.V."/>
            <person name="Starodumova I.P."/>
            <person name="Tarlachkov S.V."/>
            <person name="Dorofeeva L.V."/>
            <person name="Evtushenko L.I."/>
        </authorList>
    </citation>
    <scope>NUCLEOTIDE SEQUENCE [LARGE SCALE GENOMIC DNA]</scope>
    <source>
        <strain evidence="1 2">VKM Ac-2596</strain>
    </source>
</reference>
<comment type="caution">
    <text evidence="1">The sequence shown here is derived from an EMBL/GenBank/DDBJ whole genome shotgun (WGS) entry which is preliminary data.</text>
</comment>
<organism evidence="1 2">
    <name type="scientific">Rathayibacter tanaceti</name>
    <dbReference type="NCBI Taxonomy" id="1671680"/>
    <lineage>
        <taxon>Bacteria</taxon>
        <taxon>Bacillati</taxon>
        <taxon>Actinomycetota</taxon>
        <taxon>Actinomycetes</taxon>
        <taxon>Micrococcales</taxon>
        <taxon>Microbacteriaceae</taxon>
        <taxon>Rathayibacter</taxon>
    </lineage>
</organism>
<dbReference type="EMBL" id="LIIN01000055">
    <property type="protein sequence ID" value="KZX21084.1"/>
    <property type="molecule type" value="Genomic_DNA"/>
</dbReference>
<evidence type="ECO:0000313" key="2">
    <source>
        <dbReference type="Proteomes" id="UP000076717"/>
    </source>
</evidence>
<dbReference type="AlphaFoldDB" id="A0A166HS82"/>